<dbReference type="Proteomes" id="UP001162992">
    <property type="component" value="Chromosome 4"/>
</dbReference>
<keyword evidence="2" id="KW-1185">Reference proteome</keyword>
<evidence type="ECO:0000313" key="2">
    <source>
        <dbReference type="Proteomes" id="UP001162992"/>
    </source>
</evidence>
<comment type="caution">
    <text evidence="1">The sequence shown here is derived from an EMBL/GenBank/DDBJ whole genome shotgun (WGS) entry which is preliminary data.</text>
</comment>
<dbReference type="EMBL" id="CM055095">
    <property type="protein sequence ID" value="KAJ7559039.1"/>
    <property type="molecule type" value="Genomic_DNA"/>
</dbReference>
<organism evidence="1 2">
    <name type="scientific">Diphasiastrum complanatum</name>
    <name type="common">Issler's clubmoss</name>
    <name type="synonym">Lycopodium complanatum</name>
    <dbReference type="NCBI Taxonomy" id="34168"/>
    <lineage>
        <taxon>Eukaryota</taxon>
        <taxon>Viridiplantae</taxon>
        <taxon>Streptophyta</taxon>
        <taxon>Embryophyta</taxon>
        <taxon>Tracheophyta</taxon>
        <taxon>Lycopodiopsida</taxon>
        <taxon>Lycopodiales</taxon>
        <taxon>Lycopodiaceae</taxon>
        <taxon>Lycopodioideae</taxon>
        <taxon>Diphasiastrum</taxon>
    </lineage>
</organism>
<proteinExistence type="predicted"/>
<gene>
    <name evidence="1" type="ORF">O6H91_04G066800</name>
</gene>
<reference evidence="2" key="1">
    <citation type="journal article" date="2024" name="Proc. Natl. Acad. Sci. U.S.A.">
        <title>Extraordinary preservation of gene collinearity over three hundred million years revealed in homosporous lycophytes.</title>
        <authorList>
            <person name="Li C."/>
            <person name="Wickell D."/>
            <person name="Kuo L.Y."/>
            <person name="Chen X."/>
            <person name="Nie B."/>
            <person name="Liao X."/>
            <person name="Peng D."/>
            <person name="Ji J."/>
            <person name="Jenkins J."/>
            <person name="Williams M."/>
            <person name="Shu S."/>
            <person name="Plott C."/>
            <person name="Barry K."/>
            <person name="Rajasekar S."/>
            <person name="Grimwood J."/>
            <person name="Han X."/>
            <person name="Sun S."/>
            <person name="Hou Z."/>
            <person name="He W."/>
            <person name="Dai G."/>
            <person name="Sun C."/>
            <person name="Schmutz J."/>
            <person name="Leebens-Mack J.H."/>
            <person name="Li F.W."/>
            <person name="Wang L."/>
        </authorList>
    </citation>
    <scope>NUCLEOTIDE SEQUENCE [LARGE SCALE GENOMIC DNA]</scope>
    <source>
        <strain evidence="2">cv. PW_Plant_1</strain>
    </source>
</reference>
<name>A0ACC2DXR3_DIPCM</name>
<protein>
    <submittedName>
        <fullName evidence="1">Uncharacterized protein</fullName>
    </submittedName>
</protein>
<evidence type="ECO:0000313" key="1">
    <source>
        <dbReference type="EMBL" id="KAJ7559039.1"/>
    </source>
</evidence>
<sequence>MASSGRPAPLKPWERPGAQSESNGDSPFASSTSTRTTAAVISSGAANSEEKKDEVGAVRDFSVADGRQLPLRPWERSNTGVGYGSVSSYSRPYGSVGYSGYGGTLGSDYRGGLGSSYGSSYGGMYGGSPYGVSYGGSPYGGSYGGSPLGGSYGGYGGGMYNRYGGAGYGGMGSYNMGSMVPYGGYGPRDPNIPDGGPPPGPPSFWESMLRVMHGVVNFFGRISILVDENTQAFHFFITALLQLCDRTGVLYGELARFVLRILGFRTRGRAKSKAASRALTNVGTKLGNDSHGMPKEGDGAWDNLWLDNSSNDPKQ</sequence>
<accession>A0ACC2DXR3</accession>